<keyword evidence="3" id="KW-1185">Reference proteome</keyword>
<feature type="compositionally biased region" description="Basic and acidic residues" evidence="1">
    <location>
        <begin position="311"/>
        <end position="323"/>
    </location>
</feature>
<feature type="region of interest" description="Disordered" evidence="1">
    <location>
        <begin position="54"/>
        <end position="84"/>
    </location>
</feature>
<feature type="region of interest" description="Disordered" evidence="1">
    <location>
        <begin position="209"/>
        <end position="396"/>
    </location>
</feature>
<organism evidence="2 3">
    <name type="scientific">Brassica napus</name>
    <name type="common">Rape</name>
    <dbReference type="NCBI Taxonomy" id="3708"/>
    <lineage>
        <taxon>Eukaryota</taxon>
        <taxon>Viridiplantae</taxon>
        <taxon>Streptophyta</taxon>
        <taxon>Embryophyta</taxon>
        <taxon>Tracheophyta</taxon>
        <taxon>Spermatophyta</taxon>
        <taxon>Magnoliopsida</taxon>
        <taxon>eudicotyledons</taxon>
        <taxon>Gunneridae</taxon>
        <taxon>Pentapetalae</taxon>
        <taxon>rosids</taxon>
        <taxon>malvids</taxon>
        <taxon>Brassicales</taxon>
        <taxon>Brassicaceae</taxon>
        <taxon>Brassiceae</taxon>
        <taxon>Brassica</taxon>
    </lineage>
</organism>
<reference evidence="2 3" key="1">
    <citation type="submission" date="2021-05" db="EMBL/GenBank/DDBJ databases">
        <title>Genome Assembly of Synthetic Allotetraploid Brassica napus Reveals Homoeologous Exchanges between Subgenomes.</title>
        <authorList>
            <person name="Davis J.T."/>
        </authorList>
    </citation>
    <scope>NUCLEOTIDE SEQUENCE [LARGE SCALE GENOMIC DNA]</scope>
    <source>
        <strain evidence="3">cv. Da-Ae</strain>
        <tissue evidence="2">Seedling</tissue>
    </source>
</reference>
<feature type="region of interest" description="Disordered" evidence="1">
    <location>
        <begin position="1"/>
        <end position="24"/>
    </location>
</feature>
<feature type="compositionally biased region" description="Basic and acidic residues" evidence="1">
    <location>
        <begin position="330"/>
        <end position="340"/>
    </location>
</feature>
<feature type="compositionally biased region" description="Basic and acidic residues" evidence="1">
    <location>
        <begin position="517"/>
        <end position="527"/>
    </location>
</feature>
<feature type="compositionally biased region" description="Basic residues" evidence="1">
    <location>
        <begin position="246"/>
        <end position="265"/>
    </location>
</feature>
<sequence>SPSPIRDARVTNSPPDDFDSIHRDALRDSDNMTISQRLLVVDAHKMIRDECADRVEVRSSDVSGNGSEASSQASRPLRRASREVPFDQKDCRPTIYHPGGIFEELCPLPSELLRDPRAQSWGNKFFESAQAIAAHSHLSREWIRRQEARIARVDWESRLPVVLGPRKSRLSLFTRKQQKLLDEARKMDGVPDLSGLLKGKLQLLSKKSIPADVQGSTSSDAGRASKEGAPGLVDKDVGAEPPASSPKKKKKSKKSRRKGPKRILLKRSLLSTKPLREERGRKRPYEGATSSIDHGEASAVGREGAIGGSVESDRSEAATEDRPRKKKKKGSIEAEPRPSDVETGLVEVVAGGDISLETPPEEREVSARGSDPVASERSVPDPSARKGSRSEGSTVRRRKIEFPDRVEFSYNETTPLILNPLRCAELTRQIRGGTKEMPQLDDLYFKTEYIDAASLRARSDGSMNFLVEKYDSTLKQTMIQLGSSEKLAQTRLKVIERVRAEHKKANEKAADEKEILRVNGLDERPENENLEGFPGKDDLEMGDTLVRQEETENVGIEDLVLVSDSSSEGQEDEEKEDDGIEETSLPRSAEEEDPTAAATKGPDDQDSTTSRRIVLSRKKGLNLRVEGSFVRFLIDNRVIGDLSGSENRGGGQSDTAAGSERGDADASGRSPTPSRRVRKRVRFDQIDCRPTIYHPGGIFEELLPLPPGLLRVGLLRDPRAQSWGNVFGSCASHHTVKDLFSRRFSASVVDWESRLPCVLGPCKSRLPLFTRKQQRLLDKAREMDGVPDLSALLKGKLQLLSKKSTTVDPQRPSNFGGDGASEGGGTSREGASKEGASREGAPIVVDEGVGAEASASGPKKKKKNKKTKGGATDEVYPEESASLDATSEGSKAKKKKDGKKGLVAGQLPLDEGLAEGREGALVGAAPDGRPKKRAKRSPRPSTSDTNAADVTLVDVVGEDSDTPENLSEERRKTSSREGGFGDEPVANERSAPDSSARKISRSEGSLAKRRRIEFPDRVEFSYDETTPLILNPLRCAELTRQIRGGTKEMPQLEVFTSGMNTLTLLLRERGLEERPENENLEEVPEKDNLEIGDTPVREEETENVGIEDPVLVSDSSSEGREQEEEEDDRAEETSPPQPVEEETTNEVRDRDVPNPPPPTVDSLVPVPTRVEDPAAAATEDPVGPATLGTPEEDDQDSVP</sequence>
<accession>A0ABQ7YVW5</accession>
<dbReference type="Proteomes" id="UP000824890">
    <property type="component" value="Unassembled WGS sequence"/>
</dbReference>
<feature type="compositionally biased region" description="Acidic residues" evidence="1">
    <location>
        <begin position="569"/>
        <end position="581"/>
    </location>
</feature>
<comment type="caution">
    <text evidence="2">The sequence shown here is derived from an EMBL/GenBank/DDBJ whole genome shotgun (WGS) entry which is preliminary data.</text>
</comment>
<evidence type="ECO:0000313" key="3">
    <source>
        <dbReference type="Proteomes" id="UP000824890"/>
    </source>
</evidence>
<evidence type="ECO:0000313" key="2">
    <source>
        <dbReference type="EMBL" id="KAH0872092.1"/>
    </source>
</evidence>
<proteinExistence type="predicted"/>
<feature type="region of interest" description="Disordered" evidence="1">
    <location>
        <begin position="802"/>
        <end position="1008"/>
    </location>
</feature>
<feature type="region of interest" description="Disordered" evidence="1">
    <location>
        <begin position="517"/>
        <end position="540"/>
    </location>
</feature>
<gene>
    <name evidence="2" type="ORF">HID58_069454</name>
</gene>
<feature type="compositionally biased region" description="Acidic residues" evidence="1">
    <location>
        <begin position="1190"/>
        <end position="1199"/>
    </location>
</feature>
<evidence type="ECO:0000256" key="1">
    <source>
        <dbReference type="SAM" id="MobiDB-lite"/>
    </source>
</evidence>
<name>A0ABQ7YVW5_BRANA</name>
<feature type="non-terminal residue" evidence="2">
    <location>
        <position position="1"/>
    </location>
</feature>
<feature type="compositionally biased region" description="Basic residues" evidence="1">
    <location>
        <begin position="858"/>
        <end position="868"/>
    </location>
</feature>
<dbReference type="EMBL" id="JAGKQM010000016">
    <property type="protein sequence ID" value="KAH0872092.1"/>
    <property type="molecule type" value="Genomic_DNA"/>
</dbReference>
<feature type="region of interest" description="Disordered" evidence="1">
    <location>
        <begin position="1067"/>
        <end position="1199"/>
    </location>
</feature>
<feature type="compositionally biased region" description="Basic and acidic residues" evidence="1">
    <location>
        <begin position="274"/>
        <end position="285"/>
    </location>
</feature>
<feature type="region of interest" description="Disordered" evidence="1">
    <location>
        <begin position="641"/>
        <end position="680"/>
    </location>
</feature>
<feature type="compositionally biased region" description="Polar residues" evidence="1">
    <location>
        <begin position="60"/>
        <end position="74"/>
    </location>
</feature>
<feature type="compositionally biased region" description="Acidic residues" evidence="1">
    <location>
        <begin position="1121"/>
        <end position="1130"/>
    </location>
</feature>
<feature type="compositionally biased region" description="Basic and acidic residues" evidence="1">
    <location>
        <begin position="1067"/>
        <end position="1089"/>
    </location>
</feature>
<feature type="region of interest" description="Disordered" evidence="1">
    <location>
        <begin position="556"/>
        <end position="612"/>
    </location>
</feature>
<feature type="compositionally biased region" description="Gly residues" evidence="1">
    <location>
        <begin position="816"/>
        <end position="827"/>
    </location>
</feature>
<protein>
    <submittedName>
        <fullName evidence="2">Uncharacterized protein</fullName>
    </submittedName>
</protein>